<dbReference type="Gene3D" id="3.30.450.90">
    <property type="match status" value="1"/>
</dbReference>
<name>A0A178Y694_SINSA</name>
<accession>A0A178Y694</accession>
<dbReference type="PANTHER" id="PTHR30486">
    <property type="entry name" value="TWITCHING MOTILITY PROTEIN PILT"/>
    <property type="match status" value="1"/>
</dbReference>
<dbReference type="OrthoDB" id="9810761at2"/>
<dbReference type="InterPro" id="IPR027417">
    <property type="entry name" value="P-loop_NTPase"/>
</dbReference>
<dbReference type="GO" id="GO:0005737">
    <property type="term" value="C:cytoplasm"/>
    <property type="evidence" value="ECO:0007669"/>
    <property type="project" value="InterPro"/>
</dbReference>
<comment type="caution">
    <text evidence="4">The sequence shown here is derived from an EMBL/GenBank/DDBJ whole genome shotgun (WGS) entry which is preliminary data.</text>
</comment>
<protein>
    <submittedName>
        <fullName evidence="4">Conjugal transfer protein TrbB</fullName>
    </submittedName>
</protein>
<dbReference type="NCBIfam" id="TIGR02782">
    <property type="entry name" value="TrbB_P"/>
    <property type="match status" value="1"/>
</dbReference>
<keyword evidence="2" id="KW-0067">ATP-binding</keyword>
<dbReference type="InterPro" id="IPR014149">
    <property type="entry name" value="Conjug-transfer_TrbB"/>
</dbReference>
<dbReference type="GO" id="GO:0005524">
    <property type="term" value="F:ATP binding"/>
    <property type="evidence" value="ECO:0007669"/>
    <property type="project" value="InterPro"/>
</dbReference>
<gene>
    <name evidence="4" type="ORF">ATB98_15790</name>
</gene>
<dbReference type="InterPro" id="IPR050921">
    <property type="entry name" value="T4SS_GSP_E_ATPase"/>
</dbReference>
<keyword evidence="2" id="KW-0547">Nucleotide-binding</keyword>
<organism evidence="4 5">
    <name type="scientific">Sinorhizobium saheli</name>
    <dbReference type="NCBI Taxonomy" id="36856"/>
    <lineage>
        <taxon>Bacteria</taxon>
        <taxon>Pseudomonadati</taxon>
        <taxon>Pseudomonadota</taxon>
        <taxon>Alphaproteobacteria</taxon>
        <taxon>Hyphomicrobiales</taxon>
        <taxon>Rhizobiaceae</taxon>
        <taxon>Sinorhizobium/Ensifer group</taxon>
        <taxon>Sinorhizobium</taxon>
    </lineage>
</organism>
<evidence type="ECO:0000313" key="5">
    <source>
        <dbReference type="Proteomes" id="UP000078507"/>
    </source>
</evidence>
<evidence type="ECO:0000313" key="4">
    <source>
        <dbReference type="EMBL" id="OAP43099.1"/>
    </source>
</evidence>
<dbReference type="CDD" id="cd01130">
    <property type="entry name" value="VirB11-like_ATPase"/>
    <property type="match status" value="1"/>
</dbReference>
<dbReference type="Proteomes" id="UP000078507">
    <property type="component" value="Unassembled WGS sequence"/>
</dbReference>
<dbReference type="Pfam" id="PF00437">
    <property type="entry name" value="T2SSE"/>
    <property type="match status" value="1"/>
</dbReference>
<dbReference type="SUPFAM" id="SSF52540">
    <property type="entry name" value="P-loop containing nucleoside triphosphate hydrolases"/>
    <property type="match status" value="1"/>
</dbReference>
<dbReference type="RefSeq" id="WP_066876299.1">
    <property type="nucleotide sequence ID" value="NZ_LNQB01000081.1"/>
</dbReference>
<evidence type="ECO:0000259" key="3">
    <source>
        <dbReference type="Pfam" id="PF00437"/>
    </source>
</evidence>
<dbReference type="InterPro" id="IPR001482">
    <property type="entry name" value="T2SS/T4SS_dom"/>
</dbReference>
<feature type="domain" description="Bacterial type II secretion system protein E" evidence="3">
    <location>
        <begin position="105"/>
        <end position="287"/>
    </location>
</feature>
<keyword evidence="5" id="KW-1185">Reference proteome</keyword>
<comment type="similarity">
    <text evidence="1">Belongs to the GSP E family.</text>
</comment>
<dbReference type="EMBL" id="LNQB01000081">
    <property type="protein sequence ID" value="OAP43099.1"/>
    <property type="molecule type" value="Genomic_DNA"/>
</dbReference>
<reference evidence="4 5" key="1">
    <citation type="submission" date="2015-11" db="EMBL/GenBank/DDBJ databases">
        <title>Ensifer anhuiense sp. nov., an effective nitrogen fixation bacterium with Glycine soja.</title>
        <authorList>
            <person name="Yan H."/>
            <person name="Chen W."/>
        </authorList>
    </citation>
    <scope>NUCLEOTIDE SEQUENCE [LARGE SCALE GENOMIC DNA]</scope>
    <source>
        <strain evidence="4 5">LMG 7837</strain>
    </source>
</reference>
<evidence type="ECO:0000256" key="1">
    <source>
        <dbReference type="ARBA" id="ARBA00006611"/>
    </source>
</evidence>
<dbReference type="GO" id="GO:0016887">
    <property type="term" value="F:ATP hydrolysis activity"/>
    <property type="evidence" value="ECO:0007669"/>
    <property type="project" value="InterPro"/>
</dbReference>
<dbReference type="Gene3D" id="3.40.50.300">
    <property type="entry name" value="P-loop containing nucleotide triphosphate hydrolases"/>
    <property type="match status" value="1"/>
</dbReference>
<dbReference type="PANTHER" id="PTHR30486:SF6">
    <property type="entry name" value="TYPE IV PILUS RETRACTATION ATPASE PILT"/>
    <property type="match status" value="1"/>
</dbReference>
<sequence length="335" mass="35776">MPGHHHQNQEAISRGARMLRTALGPAIARHLEDPAVVEVMLNPDGRLWIDRLRDGLADTGETLLAADGERIVRLVAHHVGAEVHPGSPRVSAELPETGERFEGLLPPVVAAATFAIRKPAVAVFTLADYVDAGIMTETQADVLRLAVERRKNILVAGGTSTGKTTLTNALLAEVAKSSDRVVLIEDTRELQCASPNLVALRTKDGVASLSDLVKSSLRLRPDRIPIGEVRGAEALDLLKAWGTGHPGGIGTIHANTAIGALRRLEQLVQEAVITVPRALIADTIDIIAVLSGRGTARRLAEIALVDGLDPATGDYRTLNAHLPTYRQPLPKGEEE</sequence>
<evidence type="ECO:0000256" key="2">
    <source>
        <dbReference type="ARBA" id="ARBA00022840"/>
    </source>
</evidence>
<proteinExistence type="inferred from homology"/>
<dbReference type="AlphaFoldDB" id="A0A178Y694"/>
<dbReference type="STRING" id="36856.ATB98_15790"/>